<dbReference type="InterPro" id="IPR002545">
    <property type="entry name" value="CheW-lke_dom"/>
</dbReference>
<dbReference type="InterPro" id="IPR051315">
    <property type="entry name" value="Bact_Chemotaxis_CheA"/>
</dbReference>
<dbReference type="SMART" id="SM00260">
    <property type="entry name" value="CheW"/>
    <property type="match status" value="1"/>
</dbReference>
<keyword evidence="6" id="KW-0902">Two-component regulatory system</keyword>
<evidence type="ECO:0000259" key="14">
    <source>
        <dbReference type="PROSITE" id="PS50894"/>
    </source>
</evidence>
<feature type="region of interest" description="Disordered" evidence="10">
    <location>
        <begin position="913"/>
        <end position="939"/>
    </location>
</feature>
<dbReference type="Gene3D" id="2.30.30.40">
    <property type="entry name" value="SH3 Domains"/>
    <property type="match status" value="1"/>
</dbReference>
<evidence type="ECO:0000256" key="1">
    <source>
        <dbReference type="ARBA" id="ARBA00000085"/>
    </source>
</evidence>
<feature type="domain" description="Histidine kinase" evidence="11">
    <location>
        <begin position="1360"/>
        <end position="1612"/>
    </location>
</feature>
<keyword evidence="4" id="KW-0808">Transferase</keyword>
<dbReference type="EC" id="2.7.13.3" evidence="2"/>
<reference evidence="16" key="1">
    <citation type="journal article" date="2019" name="Int. J. Syst. Evol. Microbiol.">
        <title>The Global Catalogue of Microorganisms (GCM) 10K type strain sequencing project: providing services to taxonomists for standard genome sequencing and annotation.</title>
        <authorList>
            <consortium name="The Broad Institute Genomics Platform"/>
            <consortium name="The Broad Institute Genome Sequencing Center for Infectious Disease"/>
            <person name="Wu L."/>
            <person name="Ma J."/>
        </authorList>
    </citation>
    <scope>NUCLEOTIDE SEQUENCE [LARGE SCALE GENOMIC DNA]</scope>
    <source>
        <strain evidence="16">CCUG 48884</strain>
    </source>
</reference>
<feature type="modified residue" description="4-aspartylphosphate" evidence="8">
    <location>
        <position position="1819"/>
    </location>
</feature>
<evidence type="ECO:0000256" key="8">
    <source>
        <dbReference type="PROSITE-ProRule" id="PRU00169"/>
    </source>
</evidence>
<dbReference type="PROSITE" id="PS50894">
    <property type="entry name" value="HPT"/>
    <property type="match status" value="3"/>
</dbReference>
<name>A0ABW3WCT9_9RHOO</name>
<dbReference type="PRINTS" id="PR00344">
    <property type="entry name" value="BCTRLSENSOR"/>
</dbReference>
<feature type="domain" description="HPt" evidence="14">
    <location>
        <begin position="673"/>
        <end position="780"/>
    </location>
</feature>
<feature type="modified residue" description="Phosphohistidine" evidence="7">
    <location>
        <position position="720"/>
    </location>
</feature>
<evidence type="ECO:0000256" key="3">
    <source>
        <dbReference type="ARBA" id="ARBA00022553"/>
    </source>
</evidence>
<dbReference type="RefSeq" id="WP_277833903.1">
    <property type="nucleotide sequence ID" value="NZ_JARQZE010000010.1"/>
</dbReference>
<dbReference type="SMART" id="SM01231">
    <property type="entry name" value="H-kinase_dim"/>
    <property type="match status" value="1"/>
</dbReference>
<evidence type="ECO:0000256" key="9">
    <source>
        <dbReference type="SAM" id="Coils"/>
    </source>
</evidence>
<keyword evidence="16" id="KW-1185">Reference proteome</keyword>
<dbReference type="InterPro" id="IPR036061">
    <property type="entry name" value="CheW-like_dom_sf"/>
</dbReference>
<dbReference type="EMBL" id="JBHTMC010000010">
    <property type="protein sequence ID" value="MFD1263030.1"/>
    <property type="molecule type" value="Genomic_DNA"/>
</dbReference>
<dbReference type="Pfam" id="PF01627">
    <property type="entry name" value="Hpt"/>
    <property type="match status" value="4"/>
</dbReference>
<dbReference type="InterPro" id="IPR003594">
    <property type="entry name" value="HATPase_dom"/>
</dbReference>
<dbReference type="Pfam" id="PF26379">
    <property type="entry name" value="FimL_2nd"/>
    <property type="match status" value="1"/>
</dbReference>
<evidence type="ECO:0000256" key="7">
    <source>
        <dbReference type="PROSITE-ProRule" id="PRU00110"/>
    </source>
</evidence>
<dbReference type="InterPro" id="IPR011006">
    <property type="entry name" value="CheY-like_superfamily"/>
</dbReference>
<evidence type="ECO:0000256" key="2">
    <source>
        <dbReference type="ARBA" id="ARBA00012438"/>
    </source>
</evidence>
<dbReference type="SMART" id="SM00073">
    <property type="entry name" value="HPT"/>
    <property type="match status" value="4"/>
</dbReference>
<dbReference type="PROSITE" id="PS50110">
    <property type="entry name" value="RESPONSE_REGULATORY"/>
    <property type="match status" value="1"/>
</dbReference>
<feature type="modified residue" description="Phosphohistidine" evidence="7">
    <location>
        <position position="992"/>
    </location>
</feature>
<feature type="region of interest" description="Disordered" evidence="10">
    <location>
        <begin position="1109"/>
        <end position="1140"/>
    </location>
</feature>
<dbReference type="InterPro" id="IPR004358">
    <property type="entry name" value="Sig_transdc_His_kin-like_C"/>
</dbReference>
<comment type="catalytic activity">
    <reaction evidence="1">
        <text>ATP + protein L-histidine = ADP + protein N-phospho-L-histidine.</text>
        <dbReference type="EC" id="2.7.13.3"/>
    </reaction>
</comment>
<feature type="domain" description="CheW-like" evidence="13">
    <location>
        <begin position="1614"/>
        <end position="1749"/>
    </location>
</feature>
<dbReference type="Gene3D" id="3.40.50.2300">
    <property type="match status" value="1"/>
</dbReference>
<evidence type="ECO:0000259" key="11">
    <source>
        <dbReference type="PROSITE" id="PS50109"/>
    </source>
</evidence>
<gene>
    <name evidence="15" type="ORF">ACFQ4M_05495</name>
</gene>
<dbReference type="PANTHER" id="PTHR43395:SF8">
    <property type="entry name" value="HISTIDINE KINASE"/>
    <property type="match status" value="1"/>
</dbReference>
<feature type="modified residue" description="Phosphohistidine" evidence="7">
    <location>
        <position position="1187"/>
    </location>
</feature>
<dbReference type="InterPro" id="IPR008207">
    <property type="entry name" value="Sig_transdc_His_kin_Hpt_dom"/>
</dbReference>
<dbReference type="PANTHER" id="PTHR43395">
    <property type="entry name" value="SENSOR HISTIDINE KINASE CHEA"/>
    <property type="match status" value="1"/>
</dbReference>
<dbReference type="Proteomes" id="UP001597158">
    <property type="component" value="Unassembled WGS sequence"/>
</dbReference>
<dbReference type="SUPFAM" id="SSF50341">
    <property type="entry name" value="CheW-like"/>
    <property type="match status" value="1"/>
</dbReference>
<dbReference type="CDD" id="cd00088">
    <property type="entry name" value="HPT"/>
    <property type="match status" value="2"/>
</dbReference>
<dbReference type="InterPro" id="IPR004105">
    <property type="entry name" value="CheA-like_dim"/>
</dbReference>
<organism evidence="15 16">
    <name type="scientific">Thauera mechernichensis</name>
    <dbReference type="NCBI Taxonomy" id="82788"/>
    <lineage>
        <taxon>Bacteria</taxon>
        <taxon>Pseudomonadati</taxon>
        <taxon>Pseudomonadota</taxon>
        <taxon>Betaproteobacteria</taxon>
        <taxon>Rhodocyclales</taxon>
        <taxon>Zoogloeaceae</taxon>
        <taxon>Thauera</taxon>
    </lineage>
</organism>
<keyword evidence="5" id="KW-0418">Kinase</keyword>
<dbReference type="InterPro" id="IPR005467">
    <property type="entry name" value="His_kinase_dom"/>
</dbReference>
<feature type="coiled-coil region" evidence="9">
    <location>
        <begin position="1320"/>
        <end position="1347"/>
    </location>
</feature>
<dbReference type="InterPro" id="IPR001789">
    <property type="entry name" value="Sig_transdc_resp-reg_receiver"/>
</dbReference>
<dbReference type="SMART" id="SM00448">
    <property type="entry name" value="REC"/>
    <property type="match status" value="1"/>
</dbReference>
<evidence type="ECO:0000313" key="16">
    <source>
        <dbReference type="Proteomes" id="UP001597158"/>
    </source>
</evidence>
<keyword evidence="9" id="KW-0175">Coiled coil</keyword>
<feature type="domain" description="Response regulatory" evidence="12">
    <location>
        <begin position="1770"/>
        <end position="1886"/>
    </location>
</feature>
<evidence type="ECO:0000256" key="6">
    <source>
        <dbReference type="ARBA" id="ARBA00023012"/>
    </source>
</evidence>
<dbReference type="SUPFAM" id="SSF52172">
    <property type="entry name" value="CheY-like"/>
    <property type="match status" value="1"/>
</dbReference>
<sequence length="1891" mass="201943">MTNATAPDLGPLTWVKGEIDAALARADEGLQDAGSGTSALQFAQTHLHQVRGALSIVGLDGLTQFADTLEQLLGDMIRGEQPADPAHRALARRALAVIGNYLEEIAHGAPDQALRLAPHYLALGAARGLSDAGPVDLFHPDLSRRPSLRTPARTPTEDLATSLRAARSRFERGLLDWLRKGPASDGARAMREAMAEVEALQRATPTHTLWWVSLGFFDTLIHDDSTPDPALKRLCAQVDAQFRRLLAGTPSAPDRLVRELLYRIATSPTHTPQQAEVKACWQLDGLIPEPGAAVSETPIAPLLERLNRQLAQAREHWDAFCSGTAVALAQFDDALEALSLAARPLERPVALRLLDGMLGFARWLRRDPLQFTDAGALELATDLLMLETAFERRPPDADLARRVNTALARLASLQRGETLPEDGGALDLGSAAQSQEKAALAQVAREMLASLALVEQALDDFFRNQAKREPLQHLHKPLQQIIGALSMLGETDALRLVRDASTRIAGLAHAESSDSPGEFEALAHTLSALGFYIEALPRGSVRLDDLLNPGAAQAQPASVQAAGYAAAELAPAGVCTEAEAEPAPASEARASAVDTAIATPGPTAAPAPTAPTQATDERSEPEALPPQERDDDEITLIEDLEDAAALEFDIAPPLLAPLEIPTATPAVQVASSASQIDAELLAIFIEEAVEVLATVREHLELLRTEPSAGEHLITIRRGFHTLKGSGRMVGLSALGEVAWAVEQTLNRWLQLDWPVTPALLHFVDDGQQLFDSWVSSLQAGSGSIPDAQALTAEAERLRAAEEPPLAPPLAPESAPEWSPEAATDTRIEADAGVTALDFPTLELGDEGEILPLPALGDETVAVEPAPAAETGVTIEAADYLLDGDIGDIGIMPSTAEADQLDAEEAVEDLGTPAAAAAEAPSAAQPSAETSAGAETSAAAESIELDGQSISRALHELYCMEAAQHLDALEIEFERLRLEGSGGPTLAAQRAAHTYAGISGTARLTAPHQLGRALEHALGRLRDGGRSPDASELEVLDASLAALRQMLDDVCALQAPEPQQALICALDAGFPAQPPAPPAEHEDVIASPTDNQAGAGVEPIAQVEHEDVGHDVQPSAGAGGAAPVSPAAGRTAAPEDEAAQHDDVDTQLLPIFLEEAAELLTELHATLRSWRNEPASEEHPRAVARVLHSLKGSARMTGAMKLGARLHALESRLEDGVAAREAAASLADELALGLDTCEQLIDKLALPGAPAAAATESAPVPEAAAGVSTDADAQPISAVAEGGEGETIATPTLRVRAELIDRFVNQAGEIGVARSRIDGELRTLRRSLLDLTENVIRLRNQLREVEIQAEVQMQSRIAQAESQHGEFDPLELDRYTRLQELTRMMAESVNDVTTVQQNLLHNLDGADIALNGQARLSRDLQQGLMQVRMLPFDSLASRLYQVVRQSARELGKRATLDLRGGRIELDRSVLEQVAAPLEHLLRNAVAHGIETPAARRAAGKAETGRIDLKVTQEGNEVAIEIADDGAGLDFERIAQRARERGLIGPGEHPDDKRLTNLIFVSGFSTASELSAVSGRGVGMDVVKAQTAAAGGRVDVSSRRGEGTRFHIHLPLTLAVTQALLVRASARTWAIPSNMVVQAMELKPDALRKVQDERGLNWQGEHFAYRYLPRLLGDHDARPEAQRYTWVLLLRAGAQTLALHVDGLRGNQEIIVKNAGPQLTRIIGMSGASVLGNGEVVLILNPVALASRGLTDEDGDAPGTIEPPPPPLRLPTVMVVDDSLTVRKITGRLLEREGYRVLTAKDGVDALEQLIDTRPDVVLSDIEMPRMDGFDLLRNIRADERLQHLPVIMITSRLAEKHRRYAQEIGANHYLGKPYQEEELLALVAGYCGRVAG</sequence>
<dbReference type="SUPFAM" id="SSF47226">
    <property type="entry name" value="Histidine-containing phosphotransfer domain, HPT domain"/>
    <property type="match status" value="5"/>
</dbReference>
<dbReference type="CDD" id="cd17546">
    <property type="entry name" value="REC_hyHK_CKI1_RcsC-like"/>
    <property type="match status" value="1"/>
</dbReference>
<comment type="caution">
    <text evidence="15">The sequence shown here is derived from an EMBL/GenBank/DDBJ whole genome shotgun (WGS) entry which is preliminary data.</text>
</comment>
<dbReference type="Pfam" id="PF01584">
    <property type="entry name" value="CheW"/>
    <property type="match status" value="1"/>
</dbReference>
<feature type="region of interest" description="Disordered" evidence="10">
    <location>
        <begin position="598"/>
        <end position="631"/>
    </location>
</feature>
<evidence type="ECO:0000259" key="12">
    <source>
        <dbReference type="PROSITE" id="PS50110"/>
    </source>
</evidence>
<proteinExistence type="predicted"/>
<feature type="domain" description="HPt" evidence="14">
    <location>
        <begin position="946"/>
        <end position="1052"/>
    </location>
</feature>
<keyword evidence="3 8" id="KW-0597">Phosphoprotein</keyword>
<dbReference type="PROSITE" id="PS50109">
    <property type="entry name" value="HIS_KIN"/>
    <property type="match status" value="1"/>
</dbReference>
<accession>A0ABW3WCT9</accession>
<dbReference type="Pfam" id="PF02518">
    <property type="entry name" value="HATPase_c"/>
    <property type="match status" value="1"/>
</dbReference>
<evidence type="ECO:0000313" key="15">
    <source>
        <dbReference type="EMBL" id="MFD1263030.1"/>
    </source>
</evidence>
<dbReference type="SUPFAM" id="SSF55874">
    <property type="entry name" value="ATPase domain of HSP90 chaperone/DNA topoisomerase II/histidine kinase"/>
    <property type="match status" value="1"/>
</dbReference>
<dbReference type="InterPro" id="IPR036641">
    <property type="entry name" value="HPT_dom_sf"/>
</dbReference>
<dbReference type="InterPro" id="IPR036890">
    <property type="entry name" value="HATPase_C_sf"/>
</dbReference>
<evidence type="ECO:0000256" key="4">
    <source>
        <dbReference type="ARBA" id="ARBA00022679"/>
    </source>
</evidence>
<dbReference type="Pfam" id="PF00072">
    <property type="entry name" value="Response_reg"/>
    <property type="match status" value="1"/>
</dbReference>
<dbReference type="InterPro" id="IPR058661">
    <property type="entry name" value="FimL_2nd"/>
</dbReference>
<evidence type="ECO:0000256" key="5">
    <source>
        <dbReference type="ARBA" id="ARBA00022777"/>
    </source>
</evidence>
<dbReference type="Gene3D" id="1.20.120.160">
    <property type="entry name" value="HPT domain"/>
    <property type="match status" value="4"/>
</dbReference>
<dbReference type="PROSITE" id="PS50851">
    <property type="entry name" value="CHEW"/>
    <property type="match status" value="1"/>
</dbReference>
<feature type="domain" description="HPt" evidence="14">
    <location>
        <begin position="1140"/>
        <end position="1246"/>
    </location>
</feature>
<dbReference type="Gene3D" id="3.30.565.10">
    <property type="entry name" value="Histidine kinase-like ATPase, C-terminal domain"/>
    <property type="match status" value="1"/>
</dbReference>
<protein>
    <recommendedName>
        <fullName evidence="2">histidine kinase</fullName>
        <ecNumber evidence="2">2.7.13.3</ecNumber>
    </recommendedName>
</protein>
<evidence type="ECO:0000256" key="10">
    <source>
        <dbReference type="SAM" id="MobiDB-lite"/>
    </source>
</evidence>
<dbReference type="SMART" id="SM00387">
    <property type="entry name" value="HATPase_c"/>
    <property type="match status" value="1"/>
</dbReference>
<evidence type="ECO:0000259" key="13">
    <source>
        <dbReference type="PROSITE" id="PS50851"/>
    </source>
</evidence>